<accession>A0A514CP84</accession>
<gene>
    <name evidence="1" type="ORF">FKX85_16625</name>
</gene>
<reference evidence="1 2" key="1">
    <citation type="submission" date="2019-06" db="EMBL/GenBank/DDBJ databases">
        <title>Echinicola alkalisoli sp. nov. isolated from saline soil.</title>
        <authorList>
            <person name="Sun J.-Q."/>
            <person name="Xu L."/>
        </authorList>
    </citation>
    <scope>NUCLEOTIDE SEQUENCE [LARGE SCALE GENOMIC DNA]</scope>
    <source>
        <strain evidence="1 2">LN3S3</strain>
    </source>
</reference>
<evidence type="ECO:0000313" key="2">
    <source>
        <dbReference type="Proteomes" id="UP000316614"/>
    </source>
</evidence>
<evidence type="ECO:0000313" key="1">
    <source>
        <dbReference type="EMBL" id="QDH81610.1"/>
    </source>
</evidence>
<sequence>MALESGFQIMNSLLYNGDLSQVDIADIGFAGIFGKSGFVAMAMFDFTPKGELITVGSGKNFAQFGTDLLIGGFSKWHTDKMGTAGIDKGVINFFNGFNGNFRNTVGTGIKNGVQDE</sequence>
<dbReference type="OrthoDB" id="667524at2"/>
<proteinExistence type="predicted"/>
<dbReference type="AlphaFoldDB" id="A0A514CP84"/>
<dbReference type="EMBL" id="CP041253">
    <property type="protein sequence ID" value="QDH81610.1"/>
    <property type="molecule type" value="Genomic_DNA"/>
</dbReference>
<dbReference type="KEGG" id="echi:FKX85_16625"/>
<keyword evidence="2" id="KW-1185">Reference proteome</keyword>
<name>A0A514CP84_9BACT</name>
<organism evidence="1 2">
    <name type="scientific">Echinicola soli</name>
    <dbReference type="NCBI Taxonomy" id="2591634"/>
    <lineage>
        <taxon>Bacteria</taxon>
        <taxon>Pseudomonadati</taxon>
        <taxon>Bacteroidota</taxon>
        <taxon>Cytophagia</taxon>
        <taxon>Cytophagales</taxon>
        <taxon>Cyclobacteriaceae</taxon>
        <taxon>Echinicola</taxon>
    </lineage>
</organism>
<dbReference type="Proteomes" id="UP000316614">
    <property type="component" value="Chromosome"/>
</dbReference>
<protein>
    <submittedName>
        <fullName evidence="1">Uncharacterized protein</fullName>
    </submittedName>
</protein>